<dbReference type="InterPro" id="IPR035699">
    <property type="entry name" value="AAA_6"/>
</dbReference>
<dbReference type="InterPro" id="IPR027417">
    <property type="entry name" value="P-loop_NTPase"/>
</dbReference>
<dbReference type="Pfam" id="PF12777">
    <property type="entry name" value="MT"/>
    <property type="match status" value="1"/>
</dbReference>
<evidence type="ECO:0000259" key="18">
    <source>
        <dbReference type="Pfam" id="PF12774"/>
    </source>
</evidence>
<dbReference type="FunFam" id="3.40.50.300:FF:001685">
    <property type="entry name" value="Dynein heavy chain, putative"/>
    <property type="match status" value="1"/>
</dbReference>
<gene>
    <name evidence="26" type="ORF">CEUR00632_LOCUS19192</name>
</gene>
<keyword evidence="10 15" id="KW-0175">Coiled coil</keyword>
<keyword evidence="13" id="KW-0206">Cytoskeleton</keyword>
<dbReference type="InterPro" id="IPR041658">
    <property type="entry name" value="AAA_lid_11"/>
</dbReference>
<dbReference type="GO" id="GO:0045505">
    <property type="term" value="F:dynein intermediate chain binding"/>
    <property type="evidence" value="ECO:0007669"/>
    <property type="project" value="InterPro"/>
</dbReference>
<evidence type="ECO:0000259" key="25">
    <source>
        <dbReference type="Pfam" id="PF22597"/>
    </source>
</evidence>
<evidence type="ECO:0000256" key="8">
    <source>
        <dbReference type="ARBA" id="ARBA00022840"/>
    </source>
</evidence>
<feature type="domain" description="Dynein heavy chain coiled coil stalk" evidence="19">
    <location>
        <begin position="1053"/>
        <end position="1377"/>
    </location>
</feature>
<keyword evidence="11" id="KW-0969">Cilium</keyword>
<dbReference type="GO" id="GO:0060271">
    <property type="term" value="P:cilium assembly"/>
    <property type="evidence" value="ECO:0007669"/>
    <property type="project" value="UniProtKB-ARBA"/>
</dbReference>
<dbReference type="Pfam" id="PF12775">
    <property type="entry name" value="AAA_7"/>
    <property type="match status" value="1"/>
</dbReference>
<dbReference type="FunFam" id="1.10.8.720:FF:000006">
    <property type="entry name" value="cytoplasmic dynein 2 heavy chain 1"/>
    <property type="match status" value="1"/>
</dbReference>
<dbReference type="Gene3D" id="3.10.490.20">
    <property type="match status" value="1"/>
</dbReference>
<dbReference type="InterPro" id="IPR041228">
    <property type="entry name" value="Dynein_C"/>
</dbReference>
<dbReference type="GO" id="GO:0007018">
    <property type="term" value="P:microtubule-based movement"/>
    <property type="evidence" value="ECO:0007669"/>
    <property type="project" value="InterPro"/>
</dbReference>
<feature type="domain" description="Dynein heavy chain AAA lid" evidence="22">
    <location>
        <begin position="2016"/>
        <end position="2154"/>
    </location>
</feature>
<dbReference type="Gene3D" id="6.10.140.1060">
    <property type="match status" value="1"/>
</dbReference>
<reference evidence="26" key="1">
    <citation type="submission" date="2021-01" db="EMBL/GenBank/DDBJ databases">
        <authorList>
            <person name="Corre E."/>
            <person name="Pelletier E."/>
            <person name="Niang G."/>
            <person name="Scheremetjew M."/>
            <person name="Finn R."/>
            <person name="Kale V."/>
            <person name="Holt S."/>
            <person name="Cochrane G."/>
            <person name="Meng A."/>
            <person name="Brown T."/>
            <person name="Cohen L."/>
        </authorList>
    </citation>
    <scope>NUCLEOTIDE SEQUENCE</scope>
    <source>
        <strain evidence="26">CCMP219</strain>
    </source>
</reference>
<dbReference type="Gene3D" id="1.20.1270.280">
    <property type="match status" value="1"/>
</dbReference>
<dbReference type="Gene3D" id="1.10.8.710">
    <property type="match status" value="1"/>
</dbReference>
<evidence type="ECO:0000256" key="15">
    <source>
        <dbReference type="SAM" id="Coils"/>
    </source>
</evidence>
<dbReference type="GO" id="GO:0030286">
    <property type="term" value="C:dynein complex"/>
    <property type="evidence" value="ECO:0007669"/>
    <property type="project" value="UniProtKB-KW"/>
</dbReference>
<evidence type="ECO:0000259" key="19">
    <source>
        <dbReference type="Pfam" id="PF12777"/>
    </source>
</evidence>
<feature type="coiled-coil region" evidence="15">
    <location>
        <begin position="1269"/>
        <end position="1352"/>
    </location>
</feature>
<dbReference type="GO" id="GO:0005524">
    <property type="term" value="F:ATP binding"/>
    <property type="evidence" value="ECO:0007669"/>
    <property type="project" value="UniProtKB-KW"/>
</dbReference>
<dbReference type="Gene3D" id="1.20.920.20">
    <property type="match status" value="1"/>
</dbReference>
<comment type="similarity">
    <text evidence="3">Belongs to the dynein heavy chain family.</text>
</comment>
<dbReference type="SUPFAM" id="SSF52540">
    <property type="entry name" value="P-loop containing nucleoside triphosphate hydrolases"/>
    <property type="match status" value="3"/>
</dbReference>
<feature type="domain" description="Dynein heavy chain region D6 P-loop" evidence="17">
    <location>
        <begin position="1876"/>
        <end position="1985"/>
    </location>
</feature>
<evidence type="ECO:0000259" key="17">
    <source>
        <dbReference type="Pfam" id="PF03028"/>
    </source>
</evidence>
<evidence type="ECO:0000259" key="21">
    <source>
        <dbReference type="Pfam" id="PF12781"/>
    </source>
</evidence>
<evidence type="ECO:0000256" key="16">
    <source>
        <dbReference type="SAM" id="MobiDB-lite"/>
    </source>
</evidence>
<dbReference type="Pfam" id="PF12774">
    <property type="entry name" value="AAA_6"/>
    <property type="match status" value="1"/>
</dbReference>
<protein>
    <submittedName>
        <fullName evidence="26">Uncharacterized protein</fullName>
    </submittedName>
</protein>
<evidence type="ECO:0000256" key="9">
    <source>
        <dbReference type="ARBA" id="ARBA00023017"/>
    </source>
</evidence>
<feature type="domain" description="Dynein heavy chain AAA module D4" evidence="20">
    <location>
        <begin position="778"/>
        <end position="1037"/>
    </location>
</feature>
<evidence type="ECO:0000256" key="2">
    <source>
        <dbReference type="ARBA" id="ARBA00004245"/>
    </source>
</evidence>
<keyword evidence="6" id="KW-0547">Nucleotide-binding</keyword>
<feature type="domain" description="Dynein 2 heavy chain 1 cytoplasmic ATPase lid" evidence="25">
    <location>
        <begin position="630"/>
        <end position="704"/>
    </location>
</feature>
<dbReference type="InterPro" id="IPR042219">
    <property type="entry name" value="AAA_lid_11_sf"/>
</dbReference>
<feature type="compositionally biased region" description="Basic and acidic residues" evidence="16">
    <location>
        <begin position="1104"/>
        <end position="1124"/>
    </location>
</feature>
<dbReference type="EMBL" id="HBEC01041262">
    <property type="protein sequence ID" value="CAD8307586.1"/>
    <property type="molecule type" value="Transcribed_RNA"/>
</dbReference>
<dbReference type="FunFam" id="1.20.920.20:FF:000002">
    <property type="entry name" value="Cytoplasmic dynein 1 heavy chain"/>
    <property type="match status" value="1"/>
</dbReference>
<dbReference type="GO" id="GO:0008569">
    <property type="term" value="F:minus-end-directed microtubule motor activity"/>
    <property type="evidence" value="ECO:0007669"/>
    <property type="project" value="InterPro"/>
</dbReference>
<feature type="domain" description="Dynein heavy chain C-terminal" evidence="23">
    <location>
        <begin position="2163"/>
        <end position="2465"/>
    </location>
</feature>
<dbReference type="PANTHER" id="PTHR45703:SF22">
    <property type="entry name" value="DYNEIN CYTOPLASMIC 2 HEAVY CHAIN 1"/>
    <property type="match status" value="1"/>
</dbReference>
<keyword evidence="14" id="KW-0966">Cell projection</keyword>
<evidence type="ECO:0000259" key="24">
    <source>
        <dbReference type="Pfam" id="PF21264"/>
    </source>
</evidence>
<dbReference type="GO" id="GO:0005929">
    <property type="term" value="C:cilium"/>
    <property type="evidence" value="ECO:0007669"/>
    <property type="project" value="UniProtKB-SubCell"/>
</dbReference>
<evidence type="ECO:0000256" key="11">
    <source>
        <dbReference type="ARBA" id="ARBA00023069"/>
    </source>
</evidence>
<feature type="domain" description="Dynein heavy chain hydrolytic ATP-binding dynein motor region" evidence="18">
    <location>
        <begin position="1"/>
        <end position="175"/>
    </location>
</feature>
<dbReference type="InterPro" id="IPR054354">
    <property type="entry name" value="DYNC2H1-like_lid"/>
</dbReference>
<dbReference type="Pfam" id="PF12781">
    <property type="entry name" value="AAA_9"/>
    <property type="match status" value="1"/>
</dbReference>
<dbReference type="InterPro" id="IPR004273">
    <property type="entry name" value="Dynein_heavy_D6_P-loop"/>
</dbReference>
<evidence type="ECO:0000259" key="20">
    <source>
        <dbReference type="Pfam" id="PF12780"/>
    </source>
</evidence>
<feature type="domain" description="Cytoplasmic dynein 2 heavy chain 1 AAA+ ATPase" evidence="24">
    <location>
        <begin position="310"/>
        <end position="401"/>
    </location>
</feature>
<evidence type="ECO:0000256" key="14">
    <source>
        <dbReference type="ARBA" id="ARBA00023273"/>
    </source>
</evidence>
<dbReference type="Pfam" id="PF22597">
    <property type="entry name" value="DYN_lid"/>
    <property type="match status" value="1"/>
</dbReference>
<evidence type="ECO:0000256" key="1">
    <source>
        <dbReference type="ARBA" id="ARBA00004138"/>
    </source>
</evidence>
<dbReference type="Pfam" id="PF03028">
    <property type="entry name" value="Dynein_heavy"/>
    <property type="match status" value="1"/>
</dbReference>
<dbReference type="Gene3D" id="1.20.920.30">
    <property type="match status" value="1"/>
</dbReference>
<dbReference type="GO" id="GO:0005874">
    <property type="term" value="C:microtubule"/>
    <property type="evidence" value="ECO:0007669"/>
    <property type="project" value="UniProtKB-KW"/>
</dbReference>
<dbReference type="InterPro" id="IPR043157">
    <property type="entry name" value="Dynein_AAA1S"/>
</dbReference>
<dbReference type="FunFam" id="3.40.50.300:FF:000706">
    <property type="entry name" value="Cytoplasmic dynein 2 heavy chain 1"/>
    <property type="match status" value="1"/>
</dbReference>
<keyword evidence="7" id="KW-0970">Cilium biogenesis/degradation</keyword>
<evidence type="ECO:0000256" key="4">
    <source>
        <dbReference type="ARBA" id="ARBA00022490"/>
    </source>
</evidence>
<feature type="region of interest" description="Disordered" evidence="16">
    <location>
        <begin position="1103"/>
        <end position="1124"/>
    </location>
</feature>
<dbReference type="Pfam" id="PF12780">
    <property type="entry name" value="AAA_8"/>
    <property type="match status" value="1"/>
</dbReference>
<dbReference type="InterPro" id="IPR024743">
    <property type="entry name" value="Dynein_HC_stalk"/>
</dbReference>
<comment type="subcellular location">
    <subcellularLocation>
        <location evidence="1">Cell projection</location>
        <location evidence="1">Cilium</location>
    </subcellularLocation>
    <subcellularLocation>
        <location evidence="2">Cytoplasm</location>
        <location evidence="2">Cytoskeleton</location>
    </subcellularLocation>
</comment>
<keyword evidence="4" id="KW-0963">Cytoplasm</keyword>
<keyword evidence="9" id="KW-0243">Dynein</keyword>
<evidence type="ECO:0000256" key="7">
    <source>
        <dbReference type="ARBA" id="ARBA00022794"/>
    </source>
</evidence>
<dbReference type="InterPro" id="IPR035706">
    <property type="entry name" value="AAA_9"/>
</dbReference>
<feature type="coiled-coil region" evidence="15">
    <location>
        <begin position="1053"/>
        <end position="1080"/>
    </location>
</feature>
<dbReference type="Pfam" id="PF18198">
    <property type="entry name" value="AAA_lid_11"/>
    <property type="match status" value="1"/>
</dbReference>
<dbReference type="InterPro" id="IPR024317">
    <property type="entry name" value="Dynein_heavy_chain_D4_dom"/>
</dbReference>
<dbReference type="Pfam" id="PF21264">
    <property type="entry name" value="DYNC2H1_AAA_dom"/>
    <property type="match status" value="1"/>
</dbReference>
<dbReference type="Gene3D" id="1.10.8.720">
    <property type="entry name" value="Region D6 of dynein motor"/>
    <property type="match status" value="1"/>
</dbReference>
<evidence type="ECO:0000256" key="3">
    <source>
        <dbReference type="ARBA" id="ARBA00008887"/>
    </source>
</evidence>
<feature type="domain" description="Dynein heavy chain ATP-binding dynein motor region" evidence="21">
    <location>
        <begin position="1408"/>
        <end position="1629"/>
    </location>
</feature>
<evidence type="ECO:0000256" key="12">
    <source>
        <dbReference type="ARBA" id="ARBA00023175"/>
    </source>
</evidence>
<evidence type="ECO:0000259" key="23">
    <source>
        <dbReference type="Pfam" id="PF18199"/>
    </source>
</evidence>
<keyword evidence="5" id="KW-0493">Microtubule</keyword>
<keyword evidence="12" id="KW-0505">Motor protein</keyword>
<dbReference type="Gene3D" id="3.40.50.300">
    <property type="entry name" value="P-loop containing nucleotide triphosphate hydrolases"/>
    <property type="match status" value="4"/>
</dbReference>
<sequence>MSVPDNELIAEVLLVSEGFTTAKDLARKLIGLFSLSRELLSPQQHYDWGLRALKTSLGIAGRELRETRKAQGADAAPLDAASEMSLIVRAVCATKLPTLTFGDTRRFRDLLNDLFPGMAITDNVLPELEKAIKEVADSMSLDLTKQQLEKIWQLHLACEQRIGVIIVGPSGSGKSTLWEVLEKAYEKVGKKPVTYKMNPKAMNRQQLLGSMNLDTREWSDGVLTAAARKVVKEPLEQRSWIICDGDVDPEWIESLNSVLDDNRLLTMPNGERIQFANNINFIFECHSLQFASPATVSRCGMIFLSDEAVDVDRVLAKWIRTHTASDPEQMRTWCKDYLHKALDWALKNPRAVETTKVGLLDAALSHLEMGAGTRHDFASALARGLGANMTPQTRQDFITDLCRMTGESGLLEAGGYGADPLSILGDELRELGTEEASVLVHTEGVTQNLMLIAPWLKHREPFILVGPEGAGKSTLLDYCLSRISGAQVATVNCSAQTNAANVIQKLVQVCGKPVTTNTGKCLRPPDNARIILYLKDINLPRPDKYQTAQLVAFLQQLLTHEGYYDEHLEFIRVERVQIVASINPPSTVGRHALSTRFVARVRVAYMTHPDKDAMQTIYTQMLTKLASDRALSIAPGTLASALIDVYQKVASTFGSGDQAHYQFTPRDVTEWVQGLARYDLESLTLPEAVASEGMRVFQDRLVDGASENFHSMLMGVLSGTINFRGDVGSWVASTLGSSMEDRLSGDPERLRMVKWSLEDFEGLVADKLKSFEREFKELNMLLFPDVLQRLARFDRVLSQPGGSLLLCGASGVGRRSCMLLTAYMHHLDFFTPKVTKNYDVKAFRNDLKEVLRRSGVEGKPTMLFLEDYQLEVDGSFLEYVNSLLSGGEIPGLFTSEELAKELMPLEQARNEDVSYSGPPLNYAYFVHRIRRNLHVVVSMDPSNELFRSRCESNPALITRASVQWLDAWSNRGMTAIASAKMEEMLNESQDVRAALQSAKSGKGPGADIVGSMVQMHNMLGASVQPREYVAFVNLYSSIFSAKRTEVSEQKKFLKGGLSKLAEAEETVDSLSKEADSKRGLLKVKQAEAEEALTHIQSSMLTAAERSKEVEHLKKRQAVEEAEMKERRGGVEEELKEVQPLIDQARKAVGNIKKENIDEIRSLKMPPEAIRDVLEGVIMVLGQQDTSWNAMKKFLGGKQVKDEIINYDARKITPEMRAKVDRLLQQKANSFEHNVIYRVSVAAAPLASWVKANMQYGQVLQKVAPLEAELAGLRDSIEQSAVLIQQYEEELRHCEEQVALLKNDFAKKTSEAESMRVGLEKAESTVKAAHDLLDKLAGEKTRWVQQVKSLDNELQVLPLNSLLTSAFVTYLPMMAEDERVRVQGDWLRMLELQEYNLTYFMSSESEMLKWKADGLPGDGLSMQNAIIILNSKRTPMVIDPSSQACEWLRTHLGKHLSSVETTTMHDPRFSNTLELAVRFGKTLIIQEADRIEPMLYPLLRMDLDRQGPRFVVQIGDKAIDYNETFRLYLVTRNPEPHLPPDAASLIAATNFTVTRSGLEGQLLGLTIQHEQPELEHQKSELLKTEEALKVQLADLEKSLLRNLASSTGNLLENKELLDSLNETKSKSMTISKSLKDSKSLQASLDQQREAYRPIAERGSTMYFLIKDLSTLNSMYQFSLAAFLYLFKAALSADSPPGDVAARIAVLRDSLVDLTVNYVSRALFNADRLTFGMHMACHMAGTGAVSPEEWNFFLGKVAADSSASSMQPPTWVAPTFAASFALLAANFPSLVQTAELHDAAMWAPWATGQGVGKDGAGLPPKVQAKVTPFQSLLLFKTFQPDKLPVAMSAFVCQTLNVKSVAPSAHGVKHLVEHEATADQPVLFITTPGADPSQELVEVANASVGKDRYHEVAMGQGQAEVAVNLLRECARNGEWLCLKNVHLAVSWLPSLEKEVYTLQKHEGFRLFLTSETHAKFPKTLLELSLKVTFEAPPGMKKNMQRTYEGWSQEYLSAGPPLRAQLLFVLAWFHAVVQERRNYIPQGWSKFYEFSGADLRSGADIIDLASKGGTPQWQLLHGLLENAIYGGRVDNNSDAKVLRTYLQQYFCNEVVGSAKGGVSALPGSRTVVPTSVHRQDYVQLISELPDTDAPALFSLPPNIDRSVAHSNSERLVQSLKQMSLSREATGGFNRAQWQAQLGPLLRLWDQLMANAGVLRAASKEVASAVGARSDASPVEDFVYMERGSGVRLVELIDRQLGALSRVLRGQEALTSSVQKLGQSLLADEVPTAWDRAWEGPEAPTDYCRAAMRRAVAVEAWWASVKSGSLLSGQPLDLSDLFHPGTFLNALRQFAARKLGVPLDMLKLASCWDAGKLGGAAGVVQVGGLQLQGASFDGSRFAELTPDAPTSRTVPPMALAWLPSDAALPYGRAATSVPIYCTQDRSKVLTNVQMPVGSEAEVQQWTLRGLALFLSA</sequence>
<dbReference type="InterPro" id="IPR049400">
    <property type="entry name" value="DYNC2H1_AAA_dom"/>
</dbReference>
<evidence type="ECO:0000256" key="10">
    <source>
        <dbReference type="ARBA" id="ARBA00023054"/>
    </source>
</evidence>
<accession>A0A7R9VWI0</accession>
<name>A0A7R9VWI0_9CHLO</name>
<dbReference type="PANTHER" id="PTHR45703">
    <property type="entry name" value="DYNEIN HEAVY CHAIN"/>
    <property type="match status" value="1"/>
</dbReference>
<dbReference type="Pfam" id="PF18199">
    <property type="entry name" value="Dynein_C"/>
    <property type="match status" value="1"/>
</dbReference>
<evidence type="ECO:0000313" key="26">
    <source>
        <dbReference type="EMBL" id="CAD8307586.1"/>
    </source>
</evidence>
<proteinExistence type="inferred from homology"/>
<evidence type="ECO:0000259" key="22">
    <source>
        <dbReference type="Pfam" id="PF18198"/>
    </source>
</evidence>
<dbReference type="GO" id="GO:0051959">
    <property type="term" value="F:dynein light intermediate chain binding"/>
    <property type="evidence" value="ECO:0007669"/>
    <property type="project" value="InterPro"/>
</dbReference>
<dbReference type="Gene3D" id="1.10.8.1220">
    <property type="match status" value="1"/>
</dbReference>
<dbReference type="InterPro" id="IPR043160">
    <property type="entry name" value="Dynein_C_barrel"/>
</dbReference>
<evidence type="ECO:0000256" key="6">
    <source>
        <dbReference type="ARBA" id="ARBA00022741"/>
    </source>
</evidence>
<dbReference type="FunFam" id="1.10.8.1220:FF:000001">
    <property type="entry name" value="Dynein axonemal heavy chain 5"/>
    <property type="match status" value="1"/>
</dbReference>
<organism evidence="26">
    <name type="scientific">Chlamydomonas euryale</name>
    <dbReference type="NCBI Taxonomy" id="1486919"/>
    <lineage>
        <taxon>Eukaryota</taxon>
        <taxon>Viridiplantae</taxon>
        <taxon>Chlorophyta</taxon>
        <taxon>core chlorophytes</taxon>
        <taxon>Chlorophyceae</taxon>
        <taxon>CS clade</taxon>
        <taxon>Chlamydomonadales</taxon>
        <taxon>Chlamydomonadaceae</taxon>
        <taxon>Chlamydomonas</taxon>
    </lineage>
</organism>
<dbReference type="InterPro" id="IPR026983">
    <property type="entry name" value="DHC"/>
</dbReference>
<evidence type="ECO:0000256" key="13">
    <source>
        <dbReference type="ARBA" id="ARBA00023212"/>
    </source>
</evidence>
<keyword evidence="8" id="KW-0067">ATP-binding</keyword>
<evidence type="ECO:0000256" key="5">
    <source>
        <dbReference type="ARBA" id="ARBA00022701"/>
    </source>
</evidence>
<dbReference type="FunFam" id="3.40.50.300:FF:000598">
    <property type="entry name" value="Dynein cytoplasmic 2 heavy chain 1"/>
    <property type="match status" value="1"/>
</dbReference>